<evidence type="ECO:0000256" key="3">
    <source>
        <dbReference type="SAM" id="MobiDB-lite"/>
    </source>
</evidence>
<dbReference type="AlphaFoldDB" id="A0A9W7GG86"/>
<dbReference type="Proteomes" id="UP001165065">
    <property type="component" value="Unassembled WGS sequence"/>
</dbReference>
<comment type="subcellular location">
    <subcellularLocation>
        <location evidence="1">Mitochondrion</location>
    </subcellularLocation>
</comment>
<keyword evidence="6" id="KW-1185">Reference proteome</keyword>
<keyword evidence="2" id="KW-0496">Mitochondrion</keyword>
<dbReference type="CDD" id="cd20251">
    <property type="entry name" value="Complex1_LYR_SF"/>
    <property type="match status" value="1"/>
</dbReference>
<organism evidence="5 6">
    <name type="scientific">Triparma columacea</name>
    <dbReference type="NCBI Taxonomy" id="722753"/>
    <lineage>
        <taxon>Eukaryota</taxon>
        <taxon>Sar</taxon>
        <taxon>Stramenopiles</taxon>
        <taxon>Ochrophyta</taxon>
        <taxon>Bolidophyceae</taxon>
        <taxon>Parmales</taxon>
        <taxon>Triparmaceae</taxon>
        <taxon>Triparma</taxon>
    </lineage>
</organism>
<accession>A0A9W7GG86</accession>
<comment type="caution">
    <text evidence="5">The sequence shown here is derived from an EMBL/GenBank/DDBJ whole genome shotgun (WGS) entry which is preliminary data.</text>
</comment>
<evidence type="ECO:0000256" key="2">
    <source>
        <dbReference type="ARBA" id="ARBA00023128"/>
    </source>
</evidence>
<evidence type="ECO:0000313" key="5">
    <source>
        <dbReference type="EMBL" id="GMI44166.1"/>
    </source>
</evidence>
<reference evidence="6" key="1">
    <citation type="journal article" date="2023" name="Commun. Biol.">
        <title>Genome analysis of Parmales, the sister group of diatoms, reveals the evolutionary specialization of diatoms from phago-mixotrophs to photoautotrophs.</title>
        <authorList>
            <person name="Ban H."/>
            <person name="Sato S."/>
            <person name="Yoshikawa S."/>
            <person name="Yamada K."/>
            <person name="Nakamura Y."/>
            <person name="Ichinomiya M."/>
            <person name="Sato N."/>
            <person name="Blanc-Mathieu R."/>
            <person name="Endo H."/>
            <person name="Kuwata A."/>
            <person name="Ogata H."/>
        </authorList>
    </citation>
    <scope>NUCLEOTIDE SEQUENCE [LARGE SCALE GENOMIC DNA]</scope>
</reference>
<dbReference type="EMBL" id="BRYA01000208">
    <property type="protein sequence ID" value="GMI44166.1"/>
    <property type="molecule type" value="Genomic_DNA"/>
</dbReference>
<gene>
    <name evidence="5" type="ORF">TrCOL_g5491</name>
</gene>
<dbReference type="InterPro" id="IPR008011">
    <property type="entry name" value="Complex1_LYR_dom"/>
</dbReference>
<feature type="region of interest" description="Disordered" evidence="3">
    <location>
        <begin position="129"/>
        <end position="148"/>
    </location>
</feature>
<dbReference type="OrthoDB" id="275715at2759"/>
<feature type="domain" description="Complex 1 LYR protein" evidence="4">
    <location>
        <begin position="60"/>
        <end position="116"/>
    </location>
</feature>
<evidence type="ECO:0000313" key="6">
    <source>
        <dbReference type="Proteomes" id="UP001165065"/>
    </source>
</evidence>
<evidence type="ECO:0000259" key="4">
    <source>
        <dbReference type="Pfam" id="PF05347"/>
    </source>
</evidence>
<dbReference type="GO" id="GO:0005739">
    <property type="term" value="C:mitochondrion"/>
    <property type="evidence" value="ECO:0007669"/>
    <property type="project" value="UniProtKB-SubCell"/>
</dbReference>
<feature type="compositionally biased region" description="Basic and acidic residues" evidence="3">
    <location>
        <begin position="135"/>
        <end position="148"/>
    </location>
</feature>
<proteinExistence type="predicted"/>
<dbReference type="Pfam" id="PF05347">
    <property type="entry name" value="Complex1_LYR"/>
    <property type="match status" value="1"/>
</dbReference>
<evidence type="ECO:0000256" key="1">
    <source>
        <dbReference type="ARBA" id="ARBA00004173"/>
    </source>
</evidence>
<dbReference type="PANTHER" id="PTHR13675">
    <property type="entry name" value="LYR MOTIF-CONTAINING PROTEIN 2"/>
    <property type="match status" value="1"/>
</dbReference>
<protein>
    <recommendedName>
        <fullName evidence="4">Complex 1 LYR protein domain-containing protein</fullName>
    </recommendedName>
</protein>
<sequence length="148" mass="17296">MTESRALYRKFLRLSARLPTPERRAWLVGRIREDFRATPFSDRAIEVGRLHISNLLLRPRALSLYRSLFRAAKRMPTSNRAEFVRRKTRQSYEKDIDETDPNVVRELLDYGEFQLESAEAQASHLSSVFSTPGFHNDKMPWDKPSGKN</sequence>
<name>A0A9W7GG86_9STRA</name>